<organism evidence="2 3">
    <name type="scientific">Absidia repens</name>
    <dbReference type="NCBI Taxonomy" id="90262"/>
    <lineage>
        <taxon>Eukaryota</taxon>
        <taxon>Fungi</taxon>
        <taxon>Fungi incertae sedis</taxon>
        <taxon>Mucoromycota</taxon>
        <taxon>Mucoromycotina</taxon>
        <taxon>Mucoromycetes</taxon>
        <taxon>Mucorales</taxon>
        <taxon>Cunninghamellaceae</taxon>
        <taxon>Absidia</taxon>
    </lineage>
</organism>
<keyword evidence="1" id="KW-1133">Transmembrane helix</keyword>
<evidence type="ECO:0000256" key="1">
    <source>
        <dbReference type="SAM" id="Phobius"/>
    </source>
</evidence>
<dbReference type="EMBL" id="MCGE01000010">
    <property type="protein sequence ID" value="ORZ17191.1"/>
    <property type="molecule type" value="Genomic_DNA"/>
</dbReference>
<accession>A0A1X2IIQ6</accession>
<keyword evidence="1" id="KW-0472">Membrane</keyword>
<feature type="transmembrane region" description="Helical" evidence="1">
    <location>
        <begin position="6"/>
        <end position="25"/>
    </location>
</feature>
<protein>
    <submittedName>
        <fullName evidence="2">Uncharacterized protein</fullName>
    </submittedName>
</protein>
<dbReference type="Proteomes" id="UP000193560">
    <property type="component" value="Unassembled WGS sequence"/>
</dbReference>
<evidence type="ECO:0000313" key="2">
    <source>
        <dbReference type="EMBL" id="ORZ17191.1"/>
    </source>
</evidence>
<reference evidence="2 3" key="1">
    <citation type="submission" date="2016-07" db="EMBL/GenBank/DDBJ databases">
        <title>Pervasive Adenine N6-methylation of Active Genes in Fungi.</title>
        <authorList>
            <consortium name="DOE Joint Genome Institute"/>
            <person name="Mondo S.J."/>
            <person name="Dannebaum R.O."/>
            <person name="Kuo R.C."/>
            <person name="Labutti K."/>
            <person name="Haridas S."/>
            <person name="Kuo A."/>
            <person name="Salamov A."/>
            <person name="Ahrendt S.R."/>
            <person name="Lipzen A."/>
            <person name="Sullivan W."/>
            <person name="Andreopoulos W.B."/>
            <person name="Clum A."/>
            <person name="Lindquist E."/>
            <person name="Daum C."/>
            <person name="Ramamoorthy G.K."/>
            <person name="Gryganskyi A."/>
            <person name="Culley D."/>
            <person name="Magnuson J.K."/>
            <person name="James T.Y."/>
            <person name="O'Malley M.A."/>
            <person name="Stajich J.E."/>
            <person name="Spatafora J.W."/>
            <person name="Visel A."/>
            <person name="Grigoriev I.V."/>
        </authorList>
    </citation>
    <scope>NUCLEOTIDE SEQUENCE [LARGE SCALE GENOMIC DNA]</scope>
    <source>
        <strain evidence="2 3">NRRL 1336</strain>
    </source>
</reference>
<name>A0A1X2IIQ6_9FUNG</name>
<keyword evidence="3" id="KW-1185">Reference proteome</keyword>
<keyword evidence="1" id="KW-0812">Transmembrane</keyword>
<gene>
    <name evidence="2" type="ORF">BCR42DRAFT_414107</name>
</gene>
<evidence type="ECO:0000313" key="3">
    <source>
        <dbReference type="Proteomes" id="UP000193560"/>
    </source>
</evidence>
<dbReference type="AlphaFoldDB" id="A0A1X2IIQ6"/>
<feature type="non-terminal residue" evidence="2">
    <location>
        <position position="80"/>
    </location>
</feature>
<dbReference type="OrthoDB" id="2157498at2759"/>
<proteinExistence type="predicted"/>
<comment type="caution">
    <text evidence="2">The sequence shown here is derived from an EMBL/GenBank/DDBJ whole genome shotgun (WGS) entry which is preliminary data.</text>
</comment>
<sequence length="80" mass="9236">MKFLGFFFSFLPRSFISFPSILLFLNGMQTHRRRPSKSILLPRTLGSAPHHHSAYARRMTIHLPESLPDNTHLWGYALLG</sequence>